<organism evidence="1 2">
    <name type="scientific">Rohdeia mirabilis</name>
    <dbReference type="NCBI Taxonomy" id="2528008"/>
    <lineage>
        <taxon>Bacteria</taxon>
        <taxon>Pseudomonadati</taxon>
        <taxon>Planctomycetota</taxon>
        <taxon>Planctomycetia</taxon>
        <taxon>Planctomycetia incertae sedis</taxon>
        <taxon>Rohdeia</taxon>
    </lineage>
</organism>
<dbReference type="PROSITE" id="PS51257">
    <property type="entry name" value="PROKAR_LIPOPROTEIN"/>
    <property type="match status" value="1"/>
</dbReference>
<accession>A0A518D1L9</accession>
<dbReference type="EMBL" id="CP036290">
    <property type="protein sequence ID" value="QDU85339.1"/>
    <property type="molecule type" value="Genomic_DNA"/>
</dbReference>
<proteinExistence type="predicted"/>
<gene>
    <name evidence="1" type="ORF">Pla163_24670</name>
</gene>
<evidence type="ECO:0000313" key="2">
    <source>
        <dbReference type="Proteomes" id="UP000319342"/>
    </source>
</evidence>
<name>A0A518D1L9_9BACT</name>
<dbReference type="OrthoDB" id="9882630at2"/>
<dbReference type="AlphaFoldDB" id="A0A518D1L9"/>
<evidence type="ECO:0000313" key="1">
    <source>
        <dbReference type="EMBL" id="QDU85339.1"/>
    </source>
</evidence>
<protein>
    <submittedName>
        <fullName evidence="1">Uncharacterized protein</fullName>
    </submittedName>
</protein>
<reference evidence="1 2" key="1">
    <citation type="submission" date="2019-02" db="EMBL/GenBank/DDBJ databases">
        <title>Deep-cultivation of Planctomycetes and their phenomic and genomic characterization uncovers novel biology.</title>
        <authorList>
            <person name="Wiegand S."/>
            <person name="Jogler M."/>
            <person name="Boedeker C."/>
            <person name="Pinto D."/>
            <person name="Vollmers J."/>
            <person name="Rivas-Marin E."/>
            <person name="Kohn T."/>
            <person name="Peeters S.H."/>
            <person name="Heuer A."/>
            <person name="Rast P."/>
            <person name="Oberbeckmann S."/>
            <person name="Bunk B."/>
            <person name="Jeske O."/>
            <person name="Meyerdierks A."/>
            <person name="Storesund J.E."/>
            <person name="Kallscheuer N."/>
            <person name="Luecker S."/>
            <person name="Lage O.M."/>
            <person name="Pohl T."/>
            <person name="Merkel B.J."/>
            <person name="Hornburger P."/>
            <person name="Mueller R.-W."/>
            <person name="Bruemmer F."/>
            <person name="Labrenz M."/>
            <person name="Spormann A.M."/>
            <person name="Op den Camp H."/>
            <person name="Overmann J."/>
            <person name="Amann R."/>
            <person name="Jetten M.S.M."/>
            <person name="Mascher T."/>
            <person name="Medema M.H."/>
            <person name="Devos D.P."/>
            <person name="Kaster A.-K."/>
            <person name="Ovreas L."/>
            <person name="Rohde M."/>
            <person name="Galperin M.Y."/>
            <person name="Jogler C."/>
        </authorList>
    </citation>
    <scope>NUCLEOTIDE SEQUENCE [LARGE SCALE GENOMIC DNA]</scope>
    <source>
        <strain evidence="1 2">Pla163</strain>
    </source>
</reference>
<dbReference type="RefSeq" id="WP_145188501.1">
    <property type="nucleotide sequence ID" value="NZ_CP036290.1"/>
</dbReference>
<sequence>MSLTPNKDRSVTRFGALGAVALTALIASGCSTSDPQRRNHWNFQSVAPSFVYHATGYRAEEDGTYREFQWQEKRHINLTLRRHLLNSNPYNPRQAEVPGYFDERPPHSILPDPFNYFHVTAIVAGGVISGATAAHTFVPIPVDSIVATLQPGGLEEFWEGIAGPAEEPISPYTSEVPPTPDEFAVKNANDPLYVGN</sequence>
<keyword evidence="2" id="KW-1185">Reference proteome</keyword>
<dbReference type="Proteomes" id="UP000319342">
    <property type="component" value="Chromosome"/>
</dbReference>